<keyword evidence="1" id="KW-1015">Disulfide bond</keyword>
<evidence type="ECO:0000313" key="4">
    <source>
        <dbReference type="Proteomes" id="UP001519887"/>
    </source>
</evidence>
<dbReference type="EMBL" id="JAHZIK010000046">
    <property type="protein sequence ID" value="MBW7453160.1"/>
    <property type="molecule type" value="Genomic_DNA"/>
</dbReference>
<organism evidence="3 4">
    <name type="scientific">Paenibacillus sepulcri</name>
    <dbReference type="NCBI Taxonomy" id="359917"/>
    <lineage>
        <taxon>Bacteria</taxon>
        <taxon>Bacillati</taxon>
        <taxon>Bacillota</taxon>
        <taxon>Bacilli</taxon>
        <taxon>Bacillales</taxon>
        <taxon>Paenibacillaceae</taxon>
        <taxon>Paenibacillus</taxon>
    </lineage>
</organism>
<evidence type="ECO:0000313" key="3">
    <source>
        <dbReference type="EMBL" id="MBW7453160.1"/>
    </source>
</evidence>
<dbReference type="InterPro" id="IPR036249">
    <property type="entry name" value="Thioredoxin-like_sf"/>
</dbReference>
<dbReference type="Gene3D" id="3.40.30.10">
    <property type="entry name" value="Glutaredoxin"/>
    <property type="match status" value="1"/>
</dbReference>
<dbReference type="InterPro" id="IPR000866">
    <property type="entry name" value="AhpC/TSA"/>
</dbReference>
<evidence type="ECO:0000256" key="1">
    <source>
        <dbReference type="ARBA" id="ARBA00023157"/>
    </source>
</evidence>
<keyword evidence="4" id="KW-1185">Reference proteome</keyword>
<reference evidence="3 4" key="1">
    <citation type="submission" date="2021-07" db="EMBL/GenBank/DDBJ databases">
        <title>Paenibacillus radiodurans sp. nov., isolated from the southeastern edge of Tengger Desert.</title>
        <authorList>
            <person name="Zhang G."/>
        </authorList>
    </citation>
    <scope>NUCLEOTIDE SEQUENCE [LARGE SCALE GENOMIC DNA]</scope>
    <source>
        <strain evidence="3 4">CCM 7311</strain>
    </source>
</reference>
<accession>A0ABS7BWX8</accession>
<dbReference type="Pfam" id="PF00578">
    <property type="entry name" value="AhpC-TSA"/>
    <property type="match status" value="1"/>
</dbReference>
<dbReference type="Proteomes" id="UP001519887">
    <property type="component" value="Unassembled WGS sequence"/>
</dbReference>
<name>A0ABS7BWX8_9BACL</name>
<dbReference type="SUPFAM" id="SSF52833">
    <property type="entry name" value="Thioredoxin-like"/>
    <property type="match status" value="1"/>
</dbReference>
<protein>
    <submittedName>
        <fullName evidence="3">Redoxin domain-containing protein</fullName>
    </submittedName>
</protein>
<evidence type="ECO:0000259" key="2">
    <source>
        <dbReference type="Pfam" id="PF00578"/>
    </source>
</evidence>
<feature type="domain" description="Alkyl hydroperoxide reductase subunit C/ Thiol specific antioxidant" evidence="2">
    <location>
        <begin position="3"/>
        <end position="95"/>
    </location>
</feature>
<comment type="caution">
    <text evidence="3">The sequence shown here is derived from an EMBL/GenBank/DDBJ whole genome shotgun (WGS) entry which is preliminary data.</text>
</comment>
<sequence length="119" mass="13591">IMDSIREAGARLLAVSPQTPDHSLSTQEKNELSFHILSDLRNQVAEKYQLKFKLAEELRGIYRSLGFSPDAFNGDDSWELPVPATYLIDQQGIIRMASVNPDYRSRMEPREVLDLLRSL</sequence>
<proteinExistence type="predicted"/>
<feature type="non-terminal residue" evidence="3">
    <location>
        <position position="1"/>
    </location>
</feature>
<gene>
    <name evidence="3" type="ORF">K0U00_03795</name>
</gene>